<dbReference type="NCBIfam" id="TIGR00237">
    <property type="entry name" value="xseA"/>
    <property type="match status" value="1"/>
</dbReference>
<evidence type="ECO:0000259" key="8">
    <source>
        <dbReference type="Pfam" id="PF13742"/>
    </source>
</evidence>
<evidence type="ECO:0000256" key="3">
    <source>
        <dbReference type="ARBA" id="ARBA00022801"/>
    </source>
</evidence>
<comment type="caution">
    <text evidence="9">The sequence shown here is derived from an EMBL/GenBank/DDBJ whole genome shotgun (WGS) entry which is preliminary data.</text>
</comment>
<comment type="similarity">
    <text evidence="5 6">Belongs to the XseA family.</text>
</comment>
<dbReference type="InterPro" id="IPR025824">
    <property type="entry name" value="OB-fold_nuc-bd_dom"/>
</dbReference>
<dbReference type="CDD" id="cd04489">
    <property type="entry name" value="ExoVII_LU_OBF"/>
    <property type="match status" value="1"/>
</dbReference>
<feature type="domain" description="Exonuclease VII large subunit C-terminal" evidence="7">
    <location>
        <begin position="124"/>
        <end position="459"/>
    </location>
</feature>
<protein>
    <recommendedName>
        <fullName evidence="5">Exodeoxyribonuclease 7 large subunit</fullName>
        <ecNumber evidence="5">3.1.11.6</ecNumber>
    </recommendedName>
    <alternativeName>
        <fullName evidence="5">Exodeoxyribonuclease VII large subunit</fullName>
        <shortName evidence="5">Exonuclease VII large subunit</shortName>
    </alternativeName>
</protein>
<comment type="subunit">
    <text evidence="5">Heterooligomer composed of large and small subunits.</text>
</comment>
<evidence type="ECO:0000256" key="4">
    <source>
        <dbReference type="ARBA" id="ARBA00022839"/>
    </source>
</evidence>
<sequence>MQKVLTVQELNQNLKNYLENIDYFKLIYVKGEISNLTLNKSGHVYFSIKDENATISCMIWKNNAHKLIQLNPKEGMQITCAGRITYYVVGGKVNFEVKDVQIEGIGELQKIYEERFVKLKQAGWFDQSIKKRLPNIVQNVGIITADSGAAIHDLVTTIHRRMPSTNIFLFPAQVQGNQSAHDVAEKIKQANSFATKLDVLIVGRGGGSYEDLWSFNEMELLQAIKDSDIPIVSAVGHEPDVTLADYVADVRAATPTAAGELVSRDIQELKKQLKYHLDKLRLQIENRYELESKDLLHLKSQQNKAVEFAISSKEILIEQLEYSIPESIKTKINNSYKDVSKIKELLLQNIQIAFNNQNIKIIESTNVLKNKSVYKLEQYKNNFNFMTSNFKSLILQKMKIEELRFESMANKLNLLNPKKPLENGYGIVTNENGIKITSYKDVKTNEKIKVFLIDGKLVANLEEVIANE</sequence>
<comment type="function">
    <text evidence="5">Bidirectionally degrades single-stranded DNA into large acid-insoluble oligonucleotides, which are then degraded further into small acid-soluble oligonucleotides.</text>
</comment>
<evidence type="ECO:0000313" key="9">
    <source>
        <dbReference type="EMBL" id="MDQ0568093.1"/>
    </source>
</evidence>
<proteinExistence type="inferred from homology"/>
<dbReference type="InterPro" id="IPR003753">
    <property type="entry name" value="Exonuc_VII_L"/>
</dbReference>
<evidence type="ECO:0000256" key="1">
    <source>
        <dbReference type="ARBA" id="ARBA00022490"/>
    </source>
</evidence>
<keyword evidence="1 5" id="KW-0963">Cytoplasm</keyword>
<dbReference type="EMBL" id="JAUSWP010000009">
    <property type="protein sequence ID" value="MDQ0568093.1"/>
    <property type="molecule type" value="Genomic_DNA"/>
</dbReference>
<organism evidence="9 10">
    <name type="scientific">Mycoplasma yeatsii</name>
    <dbReference type="NCBI Taxonomy" id="51365"/>
    <lineage>
        <taxon>Bacteria</taxon>
        <taxon>Bacillati</taxon>
        <taxon>Mycoplasmatota</taxon>
        <taxon>Mollicutes</taxon>
        <taxon>Mycoplasmataceae</taxon>
        <taxon>Mycoplasma</taxon>
    </lineage>
</organism>
<dbReference type="PANTHER" id="PTHR30008">
    <property type="entry name" value="EXODEOXYRIBONUCLEASE 7 LARGE SUBUNIT"/>
    <property type="match status" value="1"/>
</dbReference>
<feature type="domain" description="OB-fold nucleic acid binding" evidence="8">
    <location>
        <begin position="5"/>
        <end position="101"/>
    </location>
</feature>
<keyword evidence="2 5" id="KW-0540">Nuclease</keyword>
<dbReference type="PANTHER" id="PTHR30008:SF0">
    <property type="entry name" value="EXODEOXYRIBONUCLEASE 7 LARGE SUBUNIT"/>
    <property type="match status" value="1"/>
</dbReference>
<accession>A0ABU0NF76</accession>
<dbReference type="RefSeq" id="WP_307445514.1">
    <property type="nucleotide sequence ID" value="NZ_JAUSWP010000009.1"/>
</dbReference>
<dbReference type="EC" id="3.1.11.6" evidence="5"/>
<comment type="catalytic activity">
    <reaction evidence="5 6">
        <text>Exonucleolytic cleavage in either 5'- to 3'- or 3'- to 5'-direction to yield nucleoside 5'-phosphates.</text>
        <dbReference type="EC" id="3.1.11.6"/>
    </reaction>
</comment>
<evidence type="ECO:0000259" key="7">
    <source>
        <dbReference type="Pfam" id="PF02601"/>
    </source>
</evidence>
<dbReference type="Pfam" id="PF13742">
    <property type="entry name" value="tRNA_anti_2"/>
    <property type="match status" value="1"/>
</dbReference>
<dbReference type="HAMAP" id="MF_00378">
    <property type="entry name" value="Exonuc_7_L"/>
    <property type="match status" value="1"/>
</dbReference>
<keyword evidence="3 5" id="KW-0378">Hydrolase</keyword>
<evidence type="ECO:0000256" key="2">
    <source>
        <dbReference type="ARBA" id="ARBA00022722"/>
    </source>
</evidence>
<dbReference type="GO" id="GO:0005840">
    <property type="term" value="C:ribosome"/>
    <property type="evidence" value="ECO:0007669"/>
    <property type="project" value="UniProtKB-KW"/>
</dbReference>
<dbReference type="Pfam" id="PF02601">
    <property type="entry name" value="Exonuc_VII_L"/>
    <property type="match status" value="1"/>
</dbReference>
<comment type="subcellular location">
    <subcellularLocation>
        <location evidence="5 6">Cytoplasm</location>
    </subcellularLocation>
</comment>
<keyword evidence="4 5" id="KW-0269">Exonuclease</keyword>
<dbReference type="InterPro" id="IPR020579">
    <property type="entry name" value="Exonuc_VII_lsu_C"/>
</dbReference>
<dbReference type="GO" id="GO:0008855">
    <property type="term" value="F:exodeoxyribonuclease VII activity"/>
    <property type="evidence" value="ECO:0007669"/>
    <property type="project" value="UniProtKB-EC"/>
</dbReference>
<evidence type="ECO:0000313" key="10">
    <source>
        <dbReference type="Proteomes" id="UP001236620"/>
    </source>
</evidence>
<evidence type="ECO:0000256" key="5">
    <source>
        <dbReference type="HAMAP-Rule" id="MF_00378"/>
    </source>
</evidence>
<dbReference type="Proteomes" id="UP001236620">
    <property type="component" value="Unassembled WGS sequence"/>
</dbReference>
<keyword evidence="10" id="KW-1185">Reference proteome</keyword>
<gene>
    <name evidence="5" type="primary">xseA</name>
    <name evidence="9" type="ORF">J2Z63_000742</name>
</gene>
<reference evidence="9" key="1">
    <citation type="submission" date="2023-07" db="EMBL/GenBank/DDBJ databases">
        <title>Genomic Encyclopedia of Type Strains, Phase IV (KMG-IV): sequencing the most valuable type-strain genomes for metagenomic binning, comparative biology and taxonomic classification.</title>
        <authorList>
            <person name="Goeker M."/>
        </authorList>
    </citation>
    <scope>NUCLEOTIDE SEQUENCE [LARGE SCALE GENOMIC DNA]</scope>
    <source>
        <strain evidence="9">DSM 22019</strain>
    </source>
</reference>
<name>A0ABU0NF76_9MOLU</name>
<evidence type="ECO:0000256" key="6">
    <source>
        <dbReference type="RuleBase" id="RU004355"/>
    </source>
</evidence>